<proteinExistence type="predicted"/>
<name>A0A067R9B7_ZOONE</name>
<feature type="region of interest" description="Disordered" evidence="3">
    <location>
        <begin position="114"/>
        <end position="221"/>
    </location>
</feature>
<dbReference type="PANTHER" id="PTHR24153">
    <property type="entry name" value="ESPIN"/>
    <property type="match status" value="1"/>
</dbReference>
<evidence type="ECO:0000256" key="1">
    <source>
        <dbReference type="ARBA" id="ARBA00022737"/>
    </source>
</evidence>
<dbReference type="PANTHER" id="PTHR24153:SF8">
    <property type="entry name" value="FORKED, ISOFORM F"/>
    <property type="match status" value="1"/>
</dbReference>
<dbReference type="STRING" id="136037.A0A067R9B7"/>
<dbReference type="GO" id="GO:0051017">
    <property type="term" value="P:actin filament bundle assembly"/>
    <property type="evidence" value="ECO:0007669"/>
    <property type="project" value="TreeGrafter"/>
</dbReference>
<keyword evidence="5" id="KW-1185">Reference proteome</keyword>
<feature type="compositionally biased region" description="Basic and acidic residues" evidence="3">
    <location>
        <begin position="147"/>
        <end position="162"/>
    </location>
</feature>
<protein>
    <recommendedName>
        <fullName evidence="6">Espin</fullName>
    </recommendedName>
</protein>
<accession>A0A067R9B7</accession>
<dbReference type="Proteomes" id="UP000027135">
    <property type="component" value="Unassembled WGS sequence"/>
</dbReference>
<keyword evidence="2" id="KW-0040">ANK repeat</keyword>
<dbReference type="GO" id="GO:0005737">
    <property type="term" value="C:cytoplasm"/>
    <property type="evidence" value="ECO:0007669"/>
    <property type="project" value="TreeGrafter"/>
</dbReference>
<dbReference type="InParanoid" id="A0A067R9B7"/>
<dbReference type="InterPro" id="IPR052420">
    <property type="entry name" value="Espin/Espin-like"/>
</dbReference>
<evidence type="ECO:0008006" key="6">
    <source>
        <dbReference type="Google" id="ProtNLM"/>
    </source>
</evidence>
<gene>
    <name evidence="4" type="ORF">L798_05639</name>
</gene>
<dbReference type="GO" id="GO:0051015">
    <property type="term" value="F:actin filament binding"/>
    <property type="evidence" value="ECO:0007669"/>
    <property type="project" value="TreeGrafter"/>
</dbReference>
<feature type="compositionally biased region" description="Basic and acidic residues" evidence="3">
    <location>
        <begin position="178"/>
        <end position="187"/>
    </location>
</feature>
<sequence length="221" mass="25453">MLAAKTLSAPPRHSVADQPFLLQKEDLIAELKMSKDITGIKKLKVERAKVEEQQEKELFSEITRQLTANSFVEKIPEKDATGNPIPAWKRQMMAKKAAERARKELEEQMLKEAEEKRLQAIPPWKRQLLAKKEEHDGKKTNLYTPRVMDDKKTKPSKPEEVLRQQLPSNSEVTPAVEDGNKENKTPEQQEVTSLENNDEPEQIIPWRAQLRKTNSKLSLLE</sequence>
<evidence type="ECO:0000313" key="4">
    <source>
        <dbReference type="EMBL" id="KDR20151.1"/>
    </source>
</evidence>
<evidence type="ECO:0000313" key="5">
    <source>
        <dbReference type="Proteomes" id="UP000027135"/>
    </source>
</evidence>
<evidence type="ECO:0000256" key="3">
    <source>
        <dbReference type="SAM" id="MobiDB-lite"/>
    </source>
</evidence>
<dbReference type="AlphaFoldDB" id="A0A067R9B7"/>
<dbReference type="OMA" id="SGMWARR"/>
<organism evidence="4 5">
    <name type="scientific">Zootermopsis nevadensis</name>
    <name type="common">Dampwood termite</name>
    <dbReference type="NCBI Taxonomy" id="136037"/>
    <lineage>
        <taxon>Eukaryota</taxon>
        <taxon>Metazoa</taxon>
        <taxon>Ecdysozoa</taxon>
        <taxon>Arthropoda</taxon>
        <taxon>Hexapoda</taxon>
        <taxon>Insecta</taxon>
        <taxon>Pterygota</taxon>
        <taxon>Neoptera</taxon>
        <taxon>Polyneoptera</taxon>
        <taxon>Dictyoptera</taxon>
        <taxon>Blattodea</taxon>
        <taxon>Blattoidea</taxon>
        <taxon>Termitoidae</taxon>
        <taxon>Termopsidae</taxon>
        <taxon>Zootermopsis</taxon>
    </lineage>
</organism>
<keyword evidence="1" id="KW-0677">Repeat</keyword>
<evidence type="ECO:0000256" key="2">
    <source>
        <dbReference type="ARBA" id="ARBA00023043"/>
    </source>
</evidence>
<feature type="compositionally biased region" description="Basic and acidic residues" evidence="3">
    <location>
        <begin position="130"/>
        <end position="139"/>
    </location>
</feature>
<dbReference type="EMBL" id="KK852618">
    <property type="protein sequence ID" value="KDR20151.1"/>
    <property type="molecule type" value="Genomic_DNA"/>
</dbReference>
<reference evidence="4 5" key="1">
    <citation type="journal article" date="2014" name="Nat. Commun.">
        <title>Molecular traces of alternative social organization in a termite genome.</title>
        <authorList>
            <person name="Terrapon N."/>
            <person name="Li C."/>
            <person name="Robertson H.M."/>
            <person name="Ji L."/>
            <person name="Meng X."/>
            <person name="Booth W."/>
            <person name="Chen Z."/>
            <person name="Childers C.P."/>
            <person name="Glastad K.M."/>
            <person name="Gokhale K."/>
            <person name="Gowin J."/>
            <person name="Gronenberg W."/>
            <person name="Hermansen R.A."/>
            <person name="Hu H."/>
            <person name="Hunt B.G."/>
            <person name="Huylmans A.K."/>
            <person name="Khalil S.M."/>
            <person name="Mitchell R.D."/>
            <person name="Munoz-Torres M.C."/>
            <person name="Mustard J.A."/>
            <person name="Pan H."/>
            <person name="Reese J.T."/>
            <person name="Scharf M.E."/>
            <person name="Sun F."/>
            <person name="Vogel H."/>
            <person name="Xiao J."/>
            <person name="Yang W."/>
            <person name="Yang Z."/>
            <person name="Yang Z."/>
            <person name="Zhou J."/>
            <person name="Zhu J."/>
            <person name="Brent C.S."/>
            <person name="Elsik C.G."/>
            <person name="Goodisman M.A."/>
            <person name="Liberles D.A."/>
            <person name="Roe R.M."/>
            <person name="Vargo E.L."/>
            <person name="Vilcinskas A."/>
            <person name="Wang J."/>
            <person name="Bornberg-Bauer E."/>
            <person name="Korb J."/>
            <person name="Zhang G."/>
            <person name="Liebig J."/>
        </authorList>
    </citation>
    <scope>NUCLEOTIDE SEQUENCE [LARGE SCALE GENOMIC DNA]</scope>
    <source>
        <tissue evidence="4">Whole organism</tissue>
    </source>
</reference>
<dbReference type="eggNOG" id="KOG0504">
    <property type="taxonomic scope" value="Eukaryota"/>
</dbReference>